<name>A0ABZ2LP06_9BACT</name>
<organism evidence="1 2">
    <name type="scientific">Pendulispora albinea</name>
    <dbReference type="NCBI Taxonomy" id="2741071"/>
    <lineage>
        <taxon>Bacteria</taxon>
        <taxon>Pseudomonadati</taxon>
        <taxon>Myxococcota</taxon>
        <taxon>Myxococcia</taxon>
        <taxon>Myxococcales</taxon>
        <taxon>Sorangiineae</taxon>
        <taxon>Pendulisporaceae</taxon>
        <taxon>Pendulispora</taxon>
    </lineage>
</organism>
<dbReference type="RefSeq" id="WP_394820536.1">
    <property type="nucleotide sequence ID" value="NZ_CP089984.1"/>
</dbReference>
<evidence type="ECO:0000313" key="2">
    <source>
        <dbReference type="Proteomes" id="UP001370348"/>
    </source>
</evidence>
<reference evidence="1 2" key="1">
    <citation type="submission" date="2021-12" db="EMBL/GenBank/DDBJ databases">
        <title>Discovery of the Pendulisporaceae a myxobacterial family with distinct sporulation behavior and unique specialized metabolism.</title>
        <authorList>
            <person name="Garcia R."/>
            <person name="Popoff A."/>
            <person name="Bader C.D."/>
            <person name="Loehr J."/>
            <person name="Walesch S."/>
            <person name="Walt C."/>
            <person name="Boldt J."/>
            <person name="Bunk B."/>
            <person name="Haeckl F.J.F.P.J."/>
            <person name="Gunesch A.P."/>
            <person name="Birkelbach J."/>
            <person name="Nuebel U."/>
            <person name="Pietschmann T."/>
            <person name="Bach T."/>
            <person name="Mueller R."/>
        </authorList>
    </citation>
    <scope>NUCLEOTIDE SEQUENCE [LARGE SCALE GENOMIC DNA]</scope>
    <source>
        <strain evidence="1 2">MSr11954</strain>
    </source>
</reference>
<accession>A0ABZ2LP06</accession>
<sequence length="122" mass="13380">MLASADVISEGAITVEESGSVWYGSTSFIVAVPFDTEEERQLFAEVAARDPHVRVRVLRIAKREASIRATAPLGRASCELRMAADERGLVIDVDIQAPLIEERRRGRMRGDAVSSRSSPRSP</sequence>
<proteinExistence type="predicted"/>
<protein>
    <submittedName>
        <fullName evidence="1">Uncharacterized protein</fullName>
    </submittedName>
</protein>
<evidence type="ECO:0000313" key="1">
    <source>
        <dbReference type="EMBL" id="WXB10920.1"/>
    </source>
</evidence>
<dbReference type="Proteomes" id="UP001370348">
    <property type="component" value="Chromosome"/>
</dbReference>
<dbReference type="EMBL" id="CP089984">
    <property type="protein sequence ID" value="WXB10920.1"/>
    <property type="molecule type" value="Genomic_DNA"/>
</dbReference>
<gene>
    <name evidence="1" type="ORF">LZC94_23905</name>
</gene>
<keyword evidence="2" id="KW-1185">Reference proteome</keyword>